<dbReference type="HOGENOM" id="CLU_3038024_0_0_1"/>
<sequence>LDLSDTICTLGSVAGNLHTNSDEPTVTIIASFEGHPANNTAHLFEQLSSLVSKGL</sequence>
<feature type="non-terminal residue" evidence="1">
    <location>
        <position position="1"/>
    </location>
</feature>
<dbReference type="AlphaFoldDB" id="K5VAB3"/>
<dbReference type="InParanoid" id="K5VAB3"/>
<keyword evidence="2" id="KW-1185">Reference proteome</keyword>
<protein>
    <submittedName>
        <fullName evidence="1">Uncharacterized protein</fullName>
    </submittedName>
</protein>
<gene>
    <name evidence="1" type="ORF">PHACADRAFT_132640</name>
</gene>
<dbReference type="EMBL" id="JH931529">
    <property type="protein sequence ID" value="EKM48028.1"/>
    <property type="molecule type" value="Genomic_DNA"/>
</dbReference>
<dbReference type="GeneID" id="18908236"/>
<evidence type="ECO:0000313" key="2">
    <source>
        <dbReference type="Proteomes" id="UP000008370"/>
    </source>
</evidence>
<organism evidence="1 2">
    <name type="scientific">Phanerochaete carnosa (strain HHB-10118-sp)</name>
    <name type="common">White-rot fungus</name>
    <name type="synonym">Peniophora carnosa</name>
    <dbReference type="NCBI Taxonomy" id="650164"/>
    <lineage>
        <taxon>Eukaryota</taxon>
        <taxon>Fungi</taxon>
        <taxon>Dikarya</taxon>
        <taxon>Basidiomycota</taxon>
        <taxon>Agaricomycotina</taxon>
        <taxon>Agaricomycetes</taxon>
        <taxon>Polyporales</taxon>
        <taxon>Phanerochaetaceae</taxon>
        <taxon>Phanerochaete</taxon>
    </lineage>
</organism>
<dbReference type="Proteomes" id="UP000008370">
    <property type="component" value="Unassembled WGS sequence"/>
</dbReference>
<accession>K5VAB3</accession>
<evidence type="ECO:0000313" key="1">
    <source>
        <dbReference type="EMBL" id="EKM48028.1"/>
    </source>
</evidence>
<reference evidence="1 2" key="1">
    <citation type="journal article" date="2012" name="BMC Genomics">
        <title>Comparative genomics of the white-rot fungi, Phanerochaete carnosa and P. chrysosporium, to elucidate the genetic basis of the distinct wood types they colonize.</title>
        <authorList>
            <person name="Suzuki H."/>
            <person name="MacDonald J."/>
            <person name="Syed K."/>
            <person name="Salamov A."/>
            <person name="Hori C."/>
            <person name="Aerts A."/>
            <person name="Henrissat B."/>
            <person name="Wiebenga A."/>
            <person name="vanKuyk P.A."/>
            <person name="Barry K."/>
            <person name="Lindquist E."/>
            <person name="LaButti K."/>
            <person name="Lapidus A."/>
            <person name="Lucas S."/>
            <person name="Coutinho P."/>
            <person name="Gong Y."/>
            <person name="Samejima M."/>
            <person name="Mahadevan R."/>
            <person name="Abou-Zaid M."/>
            <person name="de Vries R.P."/>
            <person name="Igarashi K."/>
            <person name="Yadav J.S."/>
            <person name="Grigoriev I.V."/>
            <person name="Master E.R."/>
        </authorList>
    </citation>
    <scope>NUCLEOTIDE SEQUENCE [LARGE SCALE GENOMIC DNA]</scope>
    <source>
        <strain evidence="1 2">HHB-10118-sp</strain>
    </source>
</reference>
<dbReference type="RefSeq" id="XP_007403421.1">
    <property type="nucleotide sequence ID" value="XM_007403359.1"/>
</dbReference>
<name>K5VAB3_PHACS</name>
<proteinExistence type="predicted"/>
<dbReference type="KEGG" id="pco:PHACADRAFT_132640"/>